<name>L9JV59_TUPCH</name>
<proteinExistence type="predicted"/>
<dbReference type="InterPro" id="IPR001202">
    <property type="entry name" value="WW_dom"/>
</dbReference>
<organism evidence="2 3">
    <name type="scientific">Tupaia chinensis</name>
    <name type="common">Chinese tree shrew</name>
    <name type="synonym">Tupaia belangeri chinensis</name>
    <dbReference type="NCBI Taxonomy" id="246437"/>
    <lineage>
        <taxon>Eukaryota</taxon>
        <taxon>Metazoa</taxon>
        <taxon>Chordata</taxon>
        <taxon>Craniata</taxon>
        <taxon>Vertebrata</taxon>
        <taxon>Euteleostomi</taxon>
        <taxon>Mammalia</taxon>
        <taxon>Eutheria</taxon>
        <taxon>Euarchontoglires</taxon>
        <taxon>Scandentia</taxon>
        <taxon>Tupaiidae</taxon>
        <taxon>Tupaia</taxon>
    </lineage>
</organism>
<evidence type="ECO:0000259" key="1">
    <source>
        <dbReference type="PROSITE" id="PS50020"/>
    </source>
</evidence>
<dbReference type="PROSITE" id="PS50020">
    <property type="entry name" value="WW_DOMAIN_2"/>
    <property type="match status" value="1"/>
</dbReference>
<dbReference type="Gene3D" id="2.20.70.10">
    <property type="match status" value="1"/>
</dbReference>
<dbReference type="SMART" id="SM00456">
    <property type="entry name" value="WW"/>
    <property type="match status" value="1"/>
</dbReference>
<dbReference type="SUPFAM" id="SSF51045">
    <property type="entry name" value="WW domain"/>
    <property type="match status" value="1"/>
</dbReference>
<sequence>MVPPPPGEESQTVVLPPGWQSYLSPQGRRYYVNTTTNDFQSLCPRGWGQNRRLKHALPPHVGHRSWVCPAHRPGGVATTILQLGIIAVLAAALGSGDGKSKDAFSAFRARSSNGVGGTQTPLSVTGLGVDI</sequence>
<gene>
    <name evidence="2" type="ORF">TREES_T100010889</name>
</gene>
<reference evidence="3" key="2">
    <citation type="journal article" date="2013" name="Nat. Commun.">
        <title>Genome of the Chinese tree shrew.</title>
        <authorList>
            <person name="Fan Y."/>
            <person name="Huang Z.Y."/>
            <person name="Cao C.C."/>
            <person name="Chen C.S."/>
            <person name="Chen Y.X."/>
            <person name="Fan D.D."/>
            <person name="He J."/>
            <person name="Hou H.L."/>
            <person name="Hu L."/>
            <person name="Hu X.T."/>
            <person name="Jiang X.T."/>
            <person name="Lai R."/>
            <person name="Lang Y.S."/>
            <person name="Liang B."/>
            <person name="Liao S.G."/>
            <person name="Mu D."/>
            <person name="Ma Y.Y."/>
            <person name="Niu Y.Y."/>
            <person name="Sun X.Q."/>
            <person name="Xia J.Q."/>
            <person name="Xiao J."/>
            <person name="Xiong Z.Q."/>
            <person name="Xu L."/>
            <person name="Yang L."/>
            <person name="Zhang Y."/>
            <person name="Zhao W."/>
            <person name="Zhao X.D."/>
            <person name="Zheng Y.T."/>
            <person name="Zhou J.M."/>
            <person name="Zhu Y.B."/>
            <person name="Zhang G.J."/>
            <person name="Wang J."/>
            <person name="Yao Y.G."/>
        </authorList>
    </citation>
    <scope>NUCLEOTIDE SEQUENCE [LARGE SCALE GENOMIC DNA]</scope>
</reference>
<feature type="domain" description="WW" evidence="1">
    <location>
        <begin position="13"/>
        <end position="46"/>
    </location>
</feature>
<dbReference type="EMBL" id="KB320952">
    <property type="protein sequence ID" value="ELW53077.1"/>
    <property type="molecule type" value="Genomic_DNA"/>
</dbReference>
<accession>L9JV59</accession>
<dbReference type="STRING" id="246437.L9JV59"/>
<reference evidence="3" key="1">
    <citation type="submission" date="2012-07" db="EMBL/GenBank/DDBJ databases">
        <title>Genome of the Chinese tree shrew, a rising model animal genetically related to primates.</title>
        <authorList>
            <person name="Zhang G."/>
            <person name="Fan Y."/>
            <person name="Yao Y."/>
            <person name="Huang Z."/>
        </authorList>
    </citation>
    <scope>NUCLEOTIDE SEQUENCE [LARGE SCALE GENOMIC DNA]</scope>
</reference>
<protein>
    <submittedName>
        <fullName evidence="2">Growth arrest-specific protein 7</fullName>
    </submittedName>
</protein>
<keyword evidence="3" id="KW-1185">Reference proteome</keyword>
<dbReference type="Pfam" id="PF00397">
    <property type="entry name" value="WW"/>
    <property type="match status" value="1"/>
</dbReference>
<dbReference type="InterPro" id="IPR036020">
    <property type="entry name" value="WW_dom_sf"/>
</dbReference>
<dbReference type="CDD" id="cd00201">
    <property type="entry name" value="WW"/>
    <property type="match status" value="1"/>
</dbReference>
<dbReference type="AlphaFoldDB" id="L9JV59"/>
<dbReference type="InParanoid" id="L9JV59"/>
<dbReference type="Proteomes" id="UP000011518">
    <property type="component" value="Unassembled WGS sequence"/>
</dbReference>
<evidence type="ECO:0000313" key="3">
    <source>
        <dbReference type="Proteomes" id="UP000011518"/>
    </source>
</evidence>
<evidence type="ECO:0000313" key="2">
    <source>
        <dbReference type="EMBL" id="ELW53077.1"/>
    </source>
</evidence>